<dbReference type="Proteomes" id="UP000034491">
    <property type="component" value="Unassembled WGS sequence"/>
</dbReference>
<dbReference type="AlphaFoldDB" id="A0A0M2R0M4"/>
<comment type="caution">
    <text evidence="2">The sequence shown here is derived from an EMBL/GenBank/DDBJ whole genome shotgun (WGS) entry which is preliminary data.</text>
</comment>
<keyword evidence="1" id="KW-0812">Transmembrane</keyword>
<evidence type="ECO:0000313" key="2">
    <source>
        <dbReference type="EMBL" id="KKJ75166.1"/>
    </source>
</evidence>
<name>A0A0M2R0M4_9PROT</name>
<keyword evidence="1" id="KW-0472">Membrane</keyword>
<feature type="transmembrane region" description="Helical" evidence="1">
    <location>
        <begin position="41"/>
        <end position="58"/>
    </location>
</feature>
<keyword evidence="1" id="KW-1133">Transmembrane helix</keyword>
<proteinExistence type="predicted"/>
<organism evidence="2 3">
    <name type="scientific">Kiloniella litopenaei</name>
    <dbReference type="NCBI Taxonomy" id="1549748"/>
    <lineage>
        <taxon>Bacteria</taxon>
        <taxon>Pseudomonadati</taxon>
        <taxon>Pseudomonadota</taxon>
        <taxon>Alphaproteobacteria</taxon>
        <taxon>Rhodospirillales</taxon>
        <taxon>Kiloniellaceae</taxon>
        <taxon>Kiloniella</taxon>
    </lineage>
</organism>
<evidence type="ECO:0000313" key="3">
    <source>
        <dbReference type="Proteomes" id="UP000034491"/>
    </source>
</evidence>
<reference evidence="2 3" key="1">
    <citation type="submission" date="2015-03" db="EMBL/GenBank/DDBJ databases">
        <title>Genome sequence of Kiloniella sp. P1-1, isolated from the gut microflora of Pacific white shrimp, Penaeus vannamei.</title>
        <authorList>
            <person name="Shao Z."/>
            <person name="Wang L."/>
            <person name="Li X."/>
        </authorList>
    </citation>
    <scope>NUCLEOTIDE SEQUENCE [LARGE SCALE GENOMIC DNA]</scope>
    <source>
        <strain evidence="2 3">P1-1</strain>
    </source>
</reference>
<protein>
    <submittedName>
        <fullName evidence="2">Uncharacterized protein</fullName>
    </submittedName>
</protein>
<dbReference type="STRING" id="1549748.WH95_19800"/>
<sequence length="131" mass="15245">MTEKVKYTLKNGATRIANADLAYIPKQIKGNPPSRIMIKRSLITIILISLLGAIYFIYDQIKQQRDLECSRAAYSSLYEEMNPNYKSKRKTNLSNSNKLTKTDSYYENLAPSYNKPDYVQVYRRKREMGCL</sequence>
<dbReference type="EMBL" id="LANI01000041">
    <property type="protein sequence ID" value="KKJ75166.1"/>
    <property type="molecule type" value="Genomic_DNA"/>
</dbReference>
<evidence type="ECO:0000256" key="1">
    <source>
        <dbReference type="SAM" id="Phobius"/>
    </source>
</evidence>
<dbReference type="RefSeq" id="WP_046510151.1">
    <property type="nucleotide sequence ID" value="NZ_LANI01000041.1"/>
</dbReference>
<accession>A0A0M2R0M4</accession>
<keyword evidence="3" id="KW-1185">Reference proteome</keyword>
<gene>
    <name evidence="2" type="ORF">WH95_19800</name>
</gene>